<dbReference type="InterPro" id="IPR002124">
    <property type="entry name" value="Cyt_c_oxidase_su5b"/>
</dbReference>
<dbReference type="GeneID" id="9689217"/>
<dbReference type="KEGG" id="mpp:MICPUCDRAFT_53396"/>
<reference evidence="3 4" key="1">
    <citation type="journal article" date="2009" name="Science">
        <title>Green evolution and dynamic adaptations revealed by genomes of the marine picoeukaryotes Micromonas.</title>
        <authorList>
            <person name="Worden A.Z."/>
            <person name="Lee J.H."/>
            <person name="Mock T."/>
            <person name="Rouze P."/>
            <person name="Simmons M.P."/>
            <person name="Aerts A.L."/>
            <person name="Allen A.E."/>
            <person name="Cuvelier M.L."/>
            <person name="Derelle E."/>
            <person name="Everett M.V."/>
            <person name="Foulon E."/>
            <person name="Grimwood J."/>
            <person name="Gundlach H."/>
            <person name="Henrissat B."/>
            <person name="Napoli C."/>
            <person name="McDonald S.M."/>
            <person name="Parker M.S."/>
            <person name="Rombauts S."/>
            <person name="Salamov A."/>
            <person name="Von Dassow P."/>
            <person name="Badger J.H."/>
            <person name="Coutinho P.M."/>
            <person name="Demir E."/>
            <person name="Dubchak I."/>
            <person name="Gentemann C."/>
            <person name="Eikrem W."/>
            <person name="Gready J.E."/>
            <person name="John U."/>
            <person name="Lanier W."/>
            <person name="Lindquist E.A."/>
            <person name="Lucas S."/>
            <person name="Mayer K.F."/>
            <person name="Moreau H."/>
            <person name="Not F."/>
            <person name="Otillar R."/>
            <person name="Panaud O."/>
            <person name="Pangilinan J."/>
            <person name="Paulsen I."/>
            <person name="Piegu B."/>
            <person name="Poliakov A."/>
            <person name="Robbens S."/>
            <person name="Schmutz J."/>
            <person name="Toulza E."/>
            <person name="Wyss T."/>
            <person name="Zelensky A."/>
            <person name="Zhou K."/>
            <person name="Armbrust E.V."/>
            <person name="Bhattacharya D."/>
            <person name="Goodenough U.W."/>
            <person name="Van de Peer Y."/>
            <person name="Grigoriev I.V."/>
        </authorList>
    </citation>
    <scope>NUCLEOTIDE SEQUENCE [LARGE SCALE GENOMIC DNA]</scope>
    <source>
        <strain evidence="3 4">CCMP1545</strain>
    </source>
</reference>
<dbReference type="GO" id="GO:0005740">
    <property type="term" value="C:mitochondrial envelope"/>
    <property type="evidence" value="ECO:0007669"/>
    <property type="project" value="InterPro"/>
</dbReference>
<accession>C1N6Q6</accession>
<keyword evidence="1" id="KW-0479">Metal-binding</keyword>
<dbReference type="PANTHER" id="PTHR10122:SF0">
    <property type="entry name" value="CYTOCHROME C OXIDASE SUBUNIT 5B, ISOFORM A-RELATED"/>
    <property type="match status" value="1"/>
</dbReference>
<dbReference type="AlphaFoldDB" id="C1N6Q6"/>
<name>C1N6Q6_MICPC</name>
<dbReference type="STRING" id="564608.C1N6Q6"/>
<dbReference type="GO" id="GO:0045277">
    <property type="term" value="C:respiratory chain complex IV"/>
    <property type="evidence" value="ECO:0007669"/>
    <property type="project" value="InterPro"/>
</dbReference>
<dbReference type="Proteomes" id="UP000001876">
    <property type="component" value="Unassembled WGS sequence"/>
</dbReference>
<dbReference type="GO" id="GO:0046872">
    <property type="term" value="F:metal ion binding"/>
    <property type="evidence" value="ECO:0007669"/>
    <property type="project" value="UniProtKB-KW"/>
</dbReference>
<sequence>MRRAAQVLCKAGGSAAARVGSSPALAFGARPLGVAFARGMAQETRPGLAPPPAKNVDHEHATGLELRELQAAAEGKDFFDHYDFLQAPNGTEEKPVEVKSSMPYRIVGATDPDDDCIVHWGRVERGGPPVKIGYEWFVHKSVDHLS</sequence>
<dbReference type="PANTHER" id="PTHR10122">
    <property type="entry name" value="CYTOCHROME C OXIDASE SUBUNIT 5B, MITOCHONDRIAL"/>
    <property type="match status" value="1"/>
</dbReference>
<gene>
    <name evidence="3" type="ORF">MICPUCDRAFT_53396</name>
</gene>
<dbReference type="RefSeq" id="XP_003063592.1">
    <property type="nucleotide sequence ID" value="XM_003063546.1"/>
</dbReference>
<keyword evidence="2" id="KW-0862">Zinc</keyword>
<dbReference type="GO" id="GO:0006123">
    <property type="term" value="P:mitochondrial electron transport, cytochrome c to oxygen"/>
    <property type="evidence" value="ECO:0007669"/>
    <property type="project" value="InterPro"/>
</dbReference>
<dbReference type="OrthoDB" id="10249250at2759"/>
<evidence type="ECO:0000313" key="4">
    <source>
        <dbReference type="Proteomes" id="UP000001876"/>
    </source>
</evidence>
<dbReference type="Pfam" id="PF01215">
    <property type="entry name" value="COX5B"/>
    <property type="match status" value="1"/>
</dbReference>
<dbReference type="SUPFAM" id="SSF57802">
    <property type="entry name" value="Rubredoxin-like"/>
    <property type="match status" value="1"/>
</dbReference>
<proteinExistence type="predicted"/>
<evidence type="ECO:0000256" key="1">
    <source>
        <dbReference type="ARBA" id="ARBA00022723"/>
    </source>
</evidence>
<organism evidence="4">
    <name type="scientific">Micromonas pusilla (strain CCMP1545)</name>
    <name type="common">Picoplanktonic green alga</name>
    <dbReference type="NCBI Taxonomy" id="564608"/>
    <lineage>
        <taxon>Eukaryota</taxon>
        <taxon>Viridiplantae</taxon>
        <taxon>Chlorophyta</taxon>
        <taxon>Mamiellophyceae</taxon>
        <taxon>Mamiellales</taxon>
        <taxon>Mamiellaceae</taxon>
        <taxon>Micromonas</taxon>
    </lineage>
</organism>
<dbReference type="Gene3D" id="2.60.11.10">
    <property type="entry name" value="Cytochrome c oxidase, subunit Vb"/>
    <property type="match status" value="1"/>
</dbReference>
<dbReference type="eggNOG" id="ENOG502SVST">
    <property type="taxonomic scope" value="Eukaryota"/>
</dbReference>
<dbReference type="EMBL" id="GG663749">
    <property type="protein sequence ID" value="EEH51965.1"/>
    <property type="molecule type" value="Genomic_DNA"/>
</dbReference>
<keyword evidence="4" id="KW-1185">Reference proteome</keyword>
<evidence type="ECO:0000256" key="2">
    <source>
        <dbReference type="ARBA" id="ARBA00022833"/>
    </source>
</evidence>
<dbReference type="InterPro" id="IPR036972">
    <property type="entry name" value="Cyt_c_oxidase_su5b_sf"/>
</dbReference>
<protein>
    <submittedName>
        <fullName evidence="3">Predicted protein</fullName>
    </submittedName>
</protein>
<evidence type="ECO:0000313" key="3">
    <source>
        <dbReference type="EMBL" id="EEH51965.1"/>
    </source>
</evidence>